<protein>
    <submittedName>
        <fullName evidence="2">Uncharacterized protein</fullName>
    </submittedName>
</protein>
<keyword evidence="3" id="KW-1185">Reference proteome</keyword>
<sequence length="175" mass="19281">MVTSSSLGYVCHGKSISLNKIPRLVNNLNFDDDLDVEEEEFMAIDDPTMGEEMPFMGKVQCRTEYCSSSTANRISTEADGCELVASNQEQIKRTLKHPRGSQTLGCHRGGRSQASTHNQRRDQLRATSSEASWGTKTAQRPAETNQLDAELVYYAQDGTVQYSTVTPKPMGANGI</sequence>
<organism evidence="2 3">
    <name type="scientific">Dorcoceras hygrometricum</name>
    <dbReference type="NCBI Taxonomy" id="472368"/>
    <lineage>
        <taxon>Eukaryota</taxon>
        <taxon>Viridiplantae</taxon>
        <taxon>Streptophyta</taxon>
        <taxon>Embryophyta</taxon>
        <taxon>Tracheophyta</taxon>
        <taxon>Spermatophyta</taxon>
        <taxon>Magnoliopsida</taxon>
        <taxon>eudicotyledons</taxon>
        <taxon>Gunneridae</taxon>
        <taxon>Pentapetalae</taxon>
        <taxon>asterids</taxon>
        <taxon>lamiids</taxon>
        <taxon>Lamiales</taxon>
        <taxon>Gesneriaceae</taxon>
        <taxon>Didymocarpoideae</taxon>
        <taxon>Trichosporeae</taxon>
        <taxon>Loxocarpinae</taxon>
        <taxon>Dorcoceras</taxon>
    </lineage>
</organism>
<evidence type="ECO:0000313" key="2">
    <source>
        <dbReference type="EMBL" id="KZV43803.1"/>
    </source>
</evidence>
<proteinExistence type="predicted"/>
<feature type="region of interest" description="Disordered" evidence="1">
    <location>
        <begin position="94"/>
        <end position="144"/>
    </location>
</feature>
<reference evidence="2 3" key="1">
    <citation type="journal article" date="2015" name="Proc. Natl. Acad. Sci. U.S.A.">
        <title>The resurrection genome of Boea hygrometrica: A blueprint for survival of dehydration.</title>
        <authorList>
            <person name="Xiao L."/>
            <person name="Yang G."/>
            <person name="Zhang L."/>
            <person name="Yang X."/>
            <person name="Zhao S."/>
            <person name="Ji Z."/>
            <person name="Zhou Q."/>
            <person name="Hu M."/>
            <person name="Wang Y."/>
            <person name="Chen M."/>
            <person name="Xu Y."/>
            <person name="Jin H."/>
            <person name="Xiao X."/>
            <person name="Hu G."/>
            <person name="Bao F."/>
            <person name="Hu Y."/>
            <person name="Wan P."/>
            <person name="Li L."/>
            <person name="Deng X."/>
            <person name="Kuang T."/>
            <person name="Xiang C."/>
            <person name="Zhu J.K."/>
            <person name="Oliver M.J."/>
            <person name="He Y."/>
        </authorList>
    </citation>
    <scope>NUCLEOTIDE SEQUENCE [LARGE SCALE GENOMIC DNA]</scope>
    <source>
        <strain evidence="3">cv. XS01</strain>
    </source>
</reference>
<gene>
    <name evidence="2" type="ORF">F511_08874</name>
</gene>
<accession>A0A2Z7CAW6</accession>
<dbReference type="EMBL" id="KQ997644">
    <property type="protein sequence ID" value="KZV43803.1"/>
    <property type="molecule type" value="Genomic_DNA"/>
</dbReference>
<evidence type="ECO:0000313" key="3">
    <source>
        <dbReference type="Proteomes" id="UP000250235"/>
    </source>
</evidence>
<evidence type="ECO:0000256" key="1">
    <source>
        <dbReference type="SAM" id="MobiDB-lite"/>
    </source>
</evidence>
<dbReference type="AlphaFoldDB" id="A0A2Z7CAW6"/>
<dbReference type="Proteomes" id="UP000250235">
    <property type="component" value="Unassembled WGS sequence"/>
</dbReference>
<feature type="compositionally biased region" description="Polar residues" evidence="1">
    <location>
        <begin position="125"/>
        <end position="144"/>
    </location>
</feature>
<name>A0A2Z7CAW6_9LAMI</name>